<feature type="domain" description="HTH tetR-type" evidence="5">
    <location>
        <begin position="18"/>
        <end position="78"/>
    </location>
</feature>
<dbReference type="RefSeq" id="WP_134640635.1">
    <property type="nucleotide sequence ID" value="NZ_SOHM01000018.1"/>
</dbReference>
<sequence length="205" mass="22600">MIPTGTVRKPRGAYAKTAARRREILEAGMDVFATNGFRSGSIREIAEVVGISQAGLLHHFSNKNELLAGVLELRDDRATEYVDTAAPAGIETIRGFVRLIDYNAREKPGLVELHCVLSAEATSPEHPAHDYFVRRYIWVESFLTEAFTAMRDAGQLAAGIDPPSAARGMIAMSDGLQVQWLLRRDAVDMAQEMSNYLRPLLTVAL</sequence>
<keyword evidence="7" id="KW-1185">Reference proteome</keyword>
<dbReference type="Pfam" id="PF00440">
    <property type="entry name" value="TetR_N"/>
    <property type="match status" value="1"/>
</dbReference>
<evidence type="ECO:0000256" key="2">
    <source>
        <dbReference type="ARBA" id="ARBA00023125"/>
    </source>
</evidence>
<keyword evidence="2 4" id="KW-0238">DNA-binding</keyword>
<dbReference type="PROSITE" id="PS50977">
    <property type="entry name" value="HTH_TETR_2"/>
    <property type="match status" value="1"/>
</dbReference>
<reference evidence="6 7" key="1">
    <citation type="submission" date="2019-03" db="EMBL/GenBank/DDBJ databases">
        <title>Genomics of glacier-inhabiting Cryobacterium strains.</title>
        <authorList>
            <person name="Liu Q."/>
            <person name="Xin Y.-H."/>
        </authorList>
    </citation>
    <scope>NUCLEOTIDE SEQUENCE [LARGE SCALE GENOMIC DNA]</scope>
    <source>
        <strain evidence="6 7">Sr59</strain>
    </source>
</reference>
<keyword evidence="3" id="KW-0804">Transcription</keyword>
<keyword evidence="1" id="KW-0805">Transcription regulation</keyword>
<evidence type="ECO:0000259" key="5">
    <source>
        <dbReference type="PROSITE" id="PS50977"/>
    </source>
</evidence>
<proteinExistence type="predicted"/>
<dbReference type="OrthoDB" id="7505659at2"/>
<evidence type="ECO:0000256" key="1">
    <source>
        <dbReference type="ARBA" id="ARBA00023015"/>
    </source>
</evidence>
<feature type="DNA-binding region" description="H-T-H motif" evidence="4">
    <location>
        <begin position="41"/>
        <end position="60"/>
    </location>
</feature>
<accession>A0A4V3IXI5</accession>
<dbReference type="SUPFAM" id="SSF48498">
    <property type="entry name" value="Tetracyclin repressor-like, C-terminal domain"/>
    <property type="match status" value="1"/>
</dbReference>
<organism evidence="6 7">
    <name type="scientific">Cryobacterium lactosi</name>
    <dbReference type="NCBI Taxonomy" id="1259202"/>
    <lineage>
        <taxon>Bacteria</taxon>
        <taxon>Bacillati</taxon>
        <taxon>Actinomycetota</taxon>
        <taxon>Actinomycetes</taxon>
        <taxon>Micrococcales</taxon>
        <taxon>Microbacteriaceae</taxon>
        <taxon>Cryobacterium</taxon>
    </lineage>
</organism>
<gene>
    <name evidence="6" type="ORF">E3T61_09620</name>
</gene>
<dbReference type="PRINTS" id="PR00455">
    <property type="entry name" value="HTHTETR"/>
</dbReference>
<comment type="caution">
    <text evidence="6">The sequence shown here is derived from an EMBL/GenBank/DDBJ whole genome shotgun (WGS) entry which is preliminary data.</text>
</comment>
<name>A0A4V3IXI5_9MICO</name>
<dbReference type="PANTHER" id="PTHR47506">
    <property type="entry name" value="TRANSCRIPTIONAL REGULATORY PROTEIN"/>
    <property type="match status" value="1"/>
</dbReference>
<evidence type="ECO:0000313" key="7">
    <source>
        <dbReference type="Proteomes" id="UP000298468"/>
    </source>
</evidence>
<dbReference type="EMBL" id="SOHM01000018">
    <property type="protein sequence ID" value="TFD91116.1"/>
    <property type="molecule type" value="Genomic_DNA"/>
</dbReference>
<dbReference type="AlphaFoldDB" id="A0A4V3IXI5"/>
<evidence type="ECO:0000313" key="6">
    <source>
        <dbReference type="EMBL" id="TFD91116.1"/>
    </source>
</evidence>
<evidence type="ECO:0000256" key="3">
    <source>
        <dbReference type="ARBA" id="ARBA00023163"/>
    </source>
</evidence>
<dbReference type="SUPFAM" id="SSF46689">
    <property type="entry name" value="Homeodomain-like"/>
    <property type="match status" value="1"/>
</dbReference>
<dbReference type="PANTHER" id="PTHR47506:SF6">
    <property type="entry name" value="HTH-TYPE TRANSCRIPTIONAL REPRESSOR NEMR"/>
    <property type="match status" value="1"/>
</dbReference>
<dbReference type="InterPro" id="IPR036271">
    <property type="entry name" value="Tet_transcr_reg_TetR-rel_C_sf"/>
</dbReference>
<dbReference type="InterPro" id="IPR001647">
    <property type="entry name" value="HTH_TetR"/>
</dbReference>
<evidence type="ECO:0000256" key="4">
    <source>
        <dbReference type="PROSITE-ProRule" id="PRU00335"/>
    </source>
</evidence>
<dbReference type="Gene3D" id="1.10.357.10">
    <property type="entry name" value="Tetracycline Repressor, domain 2"/>
    <property type="match status" value="1"/>
</dbReference>
<protein>
    <submittedName>
        <fullName evidence="6">TetR/AcrR family transcriptional regulator</fullName>
    </submittedName>
</protein>
<dbReference type="GO" id="GO:0003677">
    <property type="term" value="F:DNA binding"/>
    <property type="evidence" value="ECO:0007669"/>
    <property type="project" value="UniProtKB-UniRule"/>
</dbReference>
<dbReference type="Proteomes" id="UP000298468">
    <property type="component" value="Unassembled WGS sequence"/>
</dbReference>
<dbReference type="InterPro" id="IPR009057">
    <property type="entry name" value="Homeodomain-like_sf"/>
</dbReference>